<organism evidence="2 3">
    <name type="scientific">Danaus chrysippus</name>
    <name type="common">African queen</name>
    <dbReference type="NCBI Taxonomy" id="151541"/>
    <lineage>
        <taxon>Eukaryota</taxon>
        <taxon>Metazoa</taxon>
        <taxon>Ecdysozoa</taxon>
        <taxon>Arthropoda</taxon>
        <taxon>Hexapoda</taxon>
        <taxon>Insecta</taxon>
        <taxon>Pterygota</taxon>
        <taxon>Neoptera</taxon>
        <taxon>Endopterygota</taxon>
        <taxon>Lepidoptera</taxon>
        <taxon>Glossata</taxon>
        <taxon>Ditrysia</taxon>
        <taxon>Papilionoidea</taxon>
        <taxon>Nymphalidae</taxon>
        <taxon>Danainae</taxon>
        <taxon>Danaini</taxon>
        <taxon>Danaina</taxon>
        <taxon>Danaus</taxon>
        <taxon>Anosia</taxon>
    </lineage>
</organism>
<keyword evidence="3" id="KW-1185">Reference proteome</keyword>
<sequence>MWLSMSTNNSAAESTTMCVCVCDHNPEEMCTAHHIIIQRSARETLKMVRTLGLTSTSDLLVQEMGDAPPTSPARVPRETPAMSRLVILSAILFVIINGFEYKQAVNIKRALHDTRHTTHEECETLYYTREYGVKPE</sequence>
<reference evidence="2" key="1">
    <citation type="submission" date="2021-09" db="EMBL/GenBank/DDBJ databases">
        <authorList>
            <person name="Martin H S."/>
        </authorList>
    </citation>
    <scope>NUCLEOTIDE SEQUENCE</scope>
</reference>
<dbReference type="EMBL" id="CAKASE010000083">
    <property type="protein sequence ID" value="CAG9585914.1"/>
    <property type="molecule type" value="Genomic_DNA"/>
</dbReference>
<evidence type="ECO:0000256" key="1">
    <source>
        <dbReference type="SAM" id="Phobius"/>
    </source>
</evidence>
<keyword evidence="1" id="KW-0472">Membrane</keyword>
<proteinExistence type="predicted"/>
<keyword evidence="1" id="KW-1133">Transmembrane helix</keyword>
<name>A0A8J2WFV8_9NEOP</name>
<comment type="caution">
    <text evidence="2">The sequence shown here is derived from an EMBL/GenBank/DDBJ whole genome shotgun (WGS) entry which is preliminary data.</text>
</comment>
<gene>
    <name evidence="2" type="ORF">DCHRY22_LOCUS16238</name>
</gene>
<protein>
    <submittedName>
        <fullName evidence="2">(African queen) hypothetical protein</fullName>
    </submittedName>
</protein>
<evidence type="ECO:0000313" key="3">
    <source>
        <dbReference type="Proteomes" id="UP000789524"/>
    </source>
</evidence>
<dbReference type="AlphaFoldDB" id="A0A8J2WFV8"/>
<evidence type="ECO:0000313" key="2">
    <source>
        <dbReference type="EMBL" id="CAG9585914.1"/>
    </source>
</evidence>
<accession>A0A8J2WFV8</accession>
<keyword evidence="1" id="KW-0812">Transmembrane</keyword>
<dbReference type="Proteomes" id="UP000789524">
    <property type="component" value="Unassembled WGS sequence"/>
</dbReference>
<feature type="transmembrane region" description="Helical" evidence="1">
    <location>
        <begin position="81"/>
        <end position="99"/>
    </location>
</feature>